<dbReference type="PROSITE" id="PS51257">
    <property type="entry name" value="PROKAR_LIPOPROTEIN"/>
    <property type="match status" value="1"/>
</dbReference>
<comment type="subcellular location">
    <subcellularLocation>
        <location evidence="1">Cell outer membrane</location>
    </subcellularLocation>
</comment>
<evidence type="ECO:0000256" key="1">
    <source>
        <dbReference type="ARBA" id="ARBA00004442"/>
    </source>
</evidence>
<comment type="similarity">
    <text evidence="2">Belongs to the SusD family.</text>
</comment>
<dbReference type="InterPro" id="IPR012944">
    <property type="entry name" value="SusD_RagB_dom"/>
</dbReference>
<dbReference type="RefSeq" id="WP_132116841.1">
    <property type="nucleotide sequence ID" value="NZ_SMJU01000005.1"/>
</dbReference>
<protein>
    <submittedName>
        <fullName evidence="9">RagB/SusD family nutrient uptake outer membrane protein</fullName>
    </submittedName>
</protein>
<gene>
    <name evidence="9" type="ORF">EZE20_09335</name>
</gene>
<dbReference type="GO" id="GO:0009279">
    <property type="term" value="C:cell outer membrane"/>
    <property type="evidence" value="ECO:0007669"/>
    <property type="project" value="UniProtKB-SubCell"/>
</dbReference>
<evidence type="ECO:0000259" key="7">
    <source>
        <dbReference type="Pfam" id="PF07980"/>
    </source>
</evidence>
<evidence type="ECO:0000313" key="9">
    <source>
        <dbReference type="EMBL" id="TDB65955.1"/>
    </source>
</evidence>
<dbReference type="AlphaFoldDB" id="A0A4V2XA40"/>
<keyword evidence="10" id="KW-1185">Reference proteome</keyword>
<sequence length="534" mass="60519">MKSFLYKKLTLLLVVLAVTACDVERLPETQITDPSFWKSESDIRSATNYLYTFLPGFSKEEVWSDNAFGTQPDPISDGTRLPPATAGDYSTPYRLIRAANNVLEKVPDAPVTQDVKDRYMAEARFFRAFAYMQLVQKYGNVPLILKTLVETSPELTKPAAPRQEVIEQIYMDLDIAAATLPTPTALGNAGYGRIANTTALAIKARMALFEGTRAKFHKYGDPAMHLRLAQQAAKAVMDSQQHSLFNSYFNLFQYAGEGRQNRENILVKQYGTDPANLVLNHNYSLDIYTGGANPTKSLVDSYLMKDGLPITKSPLYQKPVVSNDVFLNRDERLLATVYRLGEPYNVGANFTMQLQYYKTGFGAKKYFTATDFATRQALLDWVILRYAEVLLTYAEATYELNETISDEDLDITINLLRQRANIVPLSNAFVAANGLNMREEIRRERRVELAMENLRYWDIIRWKTAEEVLPKTVLGNYYFPDEFGTESPVQLNAEGQILVQDASFRRFDPAKDYLWPLPVNELGLNPALQQNPGW</sequence>
<evidence type="ECO:0000256" key="5">
    <source>
        <dbReference type="ARBA" id="ARBA00023237"/>
    </source>
</evidence>
<name>A0A4V2XA40_9BACT</name>
<evidence type="ECO:0000256" key="6">
    <source>
        <dbReference type="SAM" id="SignalP"/>
    </source>
</evidence>
<evidence type="ECO:0000256" key="2">
    <source>
        <dbReference type="ARBA" id="ARBA00006275"/>
    </source>
</evidence>
<dbReference type="Proteomes" id="UP000295706">
    <property type="component" value="Unassembled WGS sequence"/>
</dbReference>
<proteinExistence type="inferred from homology"/>
<feature type="domain" description="RagB/SusD" evidence="7">
    <location>
        <begin position="290"/>
        <end position="534"/>
    </location>
</feature>
<dbReference type="InterPro" id="IPR011990">
    <property type="entry name" value="TPR-like_helical_dom_sf"/>
</dbReference>
<dbReference type="Gene3D" id="1.25.40.390">
    <property type="match status" value="1"/>
</dbReference>
<organism evidence="9 10">
    <name type="scientific">Arundinibacter roseus</name>
    <dbReference type="NCBI Taxonomy" id="2070510"/>
    <lineage>
        <taxon>Bacteria</taxon>
        <taxon>Pseudomonadati</taxon>
        <taxon>Bacteroidota</taxon>
        <taxon>Cytophagia</taxon>
        <taxon>Cytophagales</taxon>
        <taxon>Spirosomataceae</taxon>
        <taxon>Arundinibacter</taxon>
    </lineage>
</organism>
<feature type="chain" id="PRO_5020356914" evidence="6">
    <location>
        <begin position="21"/>
        <end position="534"/>
    </location>
</feature>
<evidence type="ECO:0000256" key="3">
    <source>
        <dbReference type="ARBA" id="ARBA00022729"/>
    </source>
</evidence>
<keyword evidence="4" id="KW-0472">Membrane</keyword>
<evidence type="ECO:0000256" key="4">
    <source>
        <dbReference type="ARBA" id="ARBA00023136"/>
    </source>
</evidence>
<dbReference type="Pfam" id="PF07980">
    <property type="entry name" value="SusD_RagB"/>
    <property type="match status" value="1"/>
</dbReference>
<dbReference type="Pfam" id="PF14322">
    <property type="entry name" value="SusD-like_3"/>
    <property type="match status" value="1"/>
</dbReference>
<reference evidence="9 10" key="1">
    <citation type="submission" date="2019-02" db="EMBL/GenBank/DDBJ databases">
        <title>Arundinibacter roseus gen. nov., sp. nov., a new member of the family Cytophagaceae.</title>
        <authorList>
            <person name="Szuroczki S."/>
            <person name="Khayer B."/>
            <person name="Sproer C."/>
            <person name="Toumi M."/>
            <person name="Szabo A."/>
            <person name="Felfoldi T."/>
            <person name="Schumann P."/>
            <person name="Toth E."/>
        </authorList>
    </citation>
    <scope>NUCLEOTIDE SEQUENCE [LARGE SCALE GENOMIC DNA]</scope>
    <source>
        <strain evidence="9 10">DMA-k-7a</strain>
    </source>
</reference>
<evidence type="ECO:0000259" key="8">
    <source>
        <dbReference type="Pfam" id="PF14322"/>
    </source>
</evidence>
<feature type="domain" description="SusD-like N-terminal" evidence="8">
    <location>
        <begin position="88"/>
        <end position="205"/>
    </location>
</feature>
<comment type="caution">
    <text evidence="9">The sequence shown here is derived from an EMBL/GenBank/DDBJ whole genome shotgun (WGS) entry which is preliminary data.</text>
</comment>
<accession>A0A4V2XA40</accession>
<dbReference type="SUPFAM" id="SSF48452">
    <property type="entry name" value="TPR-like"/>
    <property type="match status" value="1"/>
</dbReference>
<dbReference type="OrthoDB" id="5694214at2"/>
<keyword evidence="5" id="KW-0998">Cell outer membrane</keyword>
<evidence type="ECO:0000313" key="10">
    <source>
        <dbReference type="Proteomes" id="UP000295706"/>
    </source>
</evidence>
<dbReference type="EMBL" id="SMJU01000005">
    <property type="protein sequence ID" value="TDB65955.1"/>
    <property type="molecule type" value="Genomic_DNA"/>
</dbReference>
<keyword evidence="3 6" id="KW-0732">Signal</keyword>
<feature type="signal peptide" evidence="6">
    <location>
        <begin position="1"/>
        <end position="20"/>
    </location>
</feature>
<dbReference type="InterPro" id="IPR033985">
    <property type="entry name" value="SusD-like_N"/>
</dbReference>